<evidence type="ECO:0000256" key="1">
    <source>
        <dbReference type="SAM" id="MobiDB-lite"/>
    </source>
</evidence>
<dbReference type="SMART" id="SM00463">
    <property type="entry name" value="SMR"/>
    <property type="match status" value="1"/>
</dbReference>
<dbReference type="SMART" id="SM01162">
    <property type="entry name" value="DUF1771"/>
    <property type="match status" value="1"/>
</dbReference>
<sequence>MILGDVLRWVADVLCGISQPPESAQEKPTTIPLYPKQSHQPQTQPLPQAVPHRHEAPVLHQPPAAPPHQPPGHPPHGPNDNEVNHQNEHYQLLRTRASDAYEQMGKCFEESHAAYAAHDGARAKELSEQGKEYRAEMERLNAEAAEWIFKANNEDSKPDEVDLHGLYVREAITYTDRAIQDARVRGDSKIHLIVGKGLHSKDGKAKLRPAIEELIEKHGLVVEVDPHNEGVLIVNLSGRPSGEGQVIPPEEIVRQMSRD</sequence>
<dbReference type="Gene3D" id="3.30.1370.110">
    <property type="match status" value="1"/>
</dbReference>
<feature type="domain" description="Smr" evidence="2">
    <location>
        <begin position="161"/>
        <end position="237"/>
    </location>
</feature>
<evidence type="ECO:0000313" key="3">
    <source>
        <dbReference type="EMBL" id="OCH84467.1"/>
    </source>
</evidence>
<proteinExistence type="predicted"/>
<dbReference type="InterPro" id="IPR036063">
    <property type="entry name" value="Smr_dom_sf"/>
</dbReference>
<dbReference type="InterPro" id="IPR013899">
    <property type="entry name" value="DUF1771"/>
</dbReference>
<dbReference type="AlphaFoldDB" id="A0A8E2AM36"/>
<dbReference type="Proteomes" id="UP000250043">
    <property type="component" value="Unassembled WGS sequence"/>
</dbReference>
<evidence type="ECO:0000313" key="4">
    <source>
        <dbReference type="Proteomes" id="UP000250043"/>
    </source>
</evidence>
<name>A0A8E2AM36_9APHY</name>
<feature type="region of interest" description="Disordered" evidence="1">
    <location>
        <begin position="19"/>
        <end position="84"/>
    </location>
</feature>
<dbReference type="PROSITE" id="PS50828">
    <property type="entry name" value="SMR"/>
    <property type="match status" value="1"/>
</dbReference>
<gene>
    <name evidence="3" type="ORF">OBBRIDRAFT_799052</name>
</gene>
<dbReference type="SUPFAM" id="SSF160443">
    <property type="entry name" value="SMR domain-like"/>
    <property type="match status" value="1"/>
</dbReference>
<dbReference type="InterPro" id="IPR002625">
    <property type="entry name" value="Smr_dom"/>
</dbReference>
<dbReference type="OrthoDB" id="3231855at2759"/>
<protein>
    <submittedName>
        <fullName evidence="3">DUF1771-domain-containing protein</fullName>
    </submittedName>
</protein>
<evidence type="ECO:0000259" key="2">
    <source>
        <dbReference type="PROSITE" id="PS50828"/>
    </source>
</evidence>
<dbReference type="Pfam" id="PF08590">
    <property type="entry name" value="DUF1771"/>
    <property type="match status" value="1"/>
</dbReference>
<dbReference type="Pfam" id="PF01713">
    <property type="entry name" value="Smr"/>
    <property type="match status" value="1"/>
</dbReference>
<feature type="compositionally biased region" description="Pro residues" evidence="1">
    <location>
        <begin position="63"/>
        <end position="77"/>
    </location>
</feature>
<accession>A0A8E2AM36</accession>
<keyword evidence="4" id="KW-1185">Reference proteome</keyword>
<feature type="compositionally biased region" description="Polar residues" evidence="1">
    <location>
        <begin position="37"/>
        <end position="46"/>
    </location>
</feature>
<dbReference type="EMBL" id="KV722669">
    <property type="protein sequence ID" value="OCH84467.1"/>
    <property type="molecule type" value="Genomic_DNA"/>
</dbReference>
<dbReference type="PANTHER" id="PTHR47417:SF1">
    <property type="entry name" value="SMR DOMAIN-CONTAINING PROTEIN YPL199C"/>
    <property type="match status" value="1"/>
</dbReference>
<dbReference type="InterPro" id="IPR053020">
    <property type="entry name" value="Smr_domain_protein"/>
</dbReference>
<dbReference type="PANTHER" id="PTHR47417">
    <property type="entry name" value="SMR DOMAIN-CONTAINING PROTEIN YPL199C"/>
    <property type="match status" value="1"/>
</dbReference>
<reference evidence="3 4" key="1">
    <citation type="submission" date="2016-07" db="EMBL/GenBank/DDBJ databases">
        <title>Draft genome of the white-rot fungus Obba rivulosa 3A-2.</title>
        <authorList>
            <consortium name="DOE Joint Genome Institute"/>
            <person name="Miettinen O."/>
            <person name="Riley R."/>
            <person name="Acob R."/>
            <person name="Barry K."/>
            <person name="Cullen D."/>
            <person name="De Vries R."/>
            <person name="Hainaut M."/>
            <person name="Hatakka A."/>
            <person name="Henrissat B."/>
            <person name="Hilden K."/>
            <person name="Kuo R."/>
            <person name="Labutti K."/>
            <person name="Lipzen A."/>
            <person name="Makela M.R."/>
            <person name="Sandor L."/>
            <person name="Spatafora J.W."/>
            <person name="Grigoriev I.V."/>
            <person name="Hibbett D.S."/>
        </authorList>
    </citation>
    <scope>NUCLEOTIDE SEQUENCE [LARGE SCALE GENOMIC DNA]</scope>
    <source>
        <strain evidence="3 4">3A-2</strain>
    </source>
</reference>
<organism evidence="3 4">
    <name type="scientific">Obba rivulosa</name>
    <dbReference type="NCBI Taxonomy" id="1052685"/>
    <lineage>
        <taxon>Eukaryota</taxon>
        <taxon>Fungi</taxon>
        <taxon>Dikarya</taxon>
        <taxon>Basidiomycota</taxon>
        <taxon>Agaricomycotina</taxon>
        <taxon>Agaricomycetes</taxon>
        <taxon>Polyporales</taxon>
        <taxon>Gelatoporiaceae</taxon>
        <taxon>Obba</taxon>
    </lineage>
</organism>